<dbReference type="CTD" id="5538"/>
<dbReference type="GO" id="GO:0008474">
    <property type="term" value="F:palmitoyl-(protein) hydrolase activity"/>
    <property type="evidence" value="ECO:0007669"/>
    <property type="project" value="UniProtKB-EC"/>
</dbReference>
<dbReference type="Pfam" id="PF02089">
    <property type="entry name" value="Palm_thioest"/>
    <property type="match status" value="1"/>
</dbReference>
<accession>A0A7M7L6P4</accession>
<evidence type="ECO:0000256" key="5">
    <source>
        <dbReference type="ARBA" id="ARBA00022801"/>
    </source>
</evidence>
<dbReference type="RefSeq" id="XP_026295986.1">
    <property type="nucleotide sequence ID" value="XM_026440201.1"/>
</dbReference>
<keyword evidence="7" id="KW-0325">Glycoprotein</keyword>
<evidence type="ECO:0000256" key="3">
    <source>
        <dbReference type="ARBA" id="ARBA00014212"/>
    </source>
</evidence>
<dbReference type="EC" id="3.1.2.22" evidence="2"/>
<dbReference type="SUPFAM" id="SSF53474">
    <property type="entry name" value="alpha/beta-Hydrolases"/>
    <property type="match status" value="1"/>
</dbReference>
<keyword evidence="4 10" id="KW-0732">Signal</keyword>
<dbReference type="OrthoDB" id="10263094at2759"/>
<evidence type="ECO:0000256" key="8">
    <source>
        <dbReference type="ARBA" id="ARBA00031934"/>
    </source>
</evidence>
<reference evidence="11" key="1">
    <citation type="submission" date="2021-01" db="UniProtKB">
        <authorList>
            <consortium name="EnsemblMetazoa"/>
        </authorList>
    </citation>
    <scope>IDENTIFICATION</scope>
    <source>
        <strain evidence="11">DH4</strain>
    </source>
</reference>
<dbReference type="GeneID" id="551664"/>
<dbReference type="GO" id="GO:0005764">
    <property type="term" value="C:lysosome"/>
    <property type="evidence" value="ECO:0007669"/>
    <property type="project" value="TreeGrafter"/>
</dbReference>
<dbReference type="PANTHER" id="PTHR11247:SF8">
    <property type="entry name" value="PALMITOYL-PROTEIN THIOESTERASE 1"/>
    <property type="match status" value="1"/>
</dbReference>
<dbReference type="AlphaFoldDB" id="A0A7M7L6P4"/>
<dbReference type="PANTHER" id="PTHR11247">
    <property type="entry name" value="PALMITOYL-PROTEIN THIOESTERASE/DOLICHYLDIPHOSPHATASE 1"/>
    <property type="match status" value="1"/>
</dbReference>
<sequence>MIMEKQHILLIFLFLCVYQFNGIQTESLPVVLWHGMGDSCCFSFSLGAIKKLIENTIPNIYVHSIRLGNNEVEDVENSYFGNINVQIQEVCHQLLKDKYLKNGYNAIGFSQGAQFFRALIQRCPNPSVKNFISLGGQHQGIFGLPNCGILKPDICHHLTRIIKYGAYLEFIQKKFIQATYWHDPYHEEEYKEKSTFLADINNEHYINKTYIKNLQKLHTMVLVKFDNDTIVRPAETELFGFYKPGQEKLIQTLEQSDFYHKDRLGLKMLHNAGRIHFLHLPGNHLQFTEDWFVNYIIKPYLI</sequence>
<dbReference type="GO" id="GO:0006898">
    <property type="term" value="P:receptor-mediated endocytosis"/>
    <property type="evidence" value="ECO:0007669"/>
    <property type="project" value="TreeGrafter"/>
</dbReference>
<evidence type="ECO:0000256" key="6">
    <source>
        <dbReference type="ARBA" id="ARBA00023157"/>
    </source>
</evidence>
<feature type="chain" id="PRO_5044660202" description="Palmitoyl-protein thioesterase 1" evidence="10">
    <location>
        <begin position="26"/>
        <end position="302"/>
    </location>
</feature>
<evidence type="ECO:0000313" key="13">
    <source>
        <dbReference type="RefSeq" id="XP_026295986.1"/>
    </source>
</evidence>
<keyword evidence="6" id="KW-1015">Disulfide bond</keyword>
<dbReference type="Gene3D" id="3.40.50.1820">
    <property type="entry name" value="alpha/beta hydrolase"/>
    <property type="match status" value="1"/>
</dbReference>
<dbReference type="FunFam" id="3.40.50.1820:FF:000107">
    <property type="entry name" value="Palmitoyl-protein thioesterase 1"/>
    <property type="match status" value="1"/>
</dbReference>
<dbReference type="KEGG" id="ame:551664"/>
<dbReference type="InterPro" id="IPR002472">
    <property type="entry name" value="Palm_thioest"/>
</dbReference>
<evidence type="ECO:0000256" key="1">
    <source>
        <dbReference type="ARBA" id="ARBA00010758"/>
    </source>
</evidence>
<evidence type="ECO:0000256" key="10">
    <source>
        <dbReference type="SAM" id="SignalP"/>
    </source>
</evidence>
<feature type="signal peptide" evidence="10">
    <location>
        <begin position="1"/>
        <end position="25"/>
    </location>
</feature>
<organism evidence="11">
    <name type="scientific">Apis mellifera</name>
    <name type="common">Honeybee</name>
    <dbReference type="NCBI Taxonomy" id="7460"/>
    <lineage>
        <taxon>Eukaryota</taxon>
        <taxon>Metazoa</taxon>
        <taxon>Ecdysozoa</taxon>
        <taxon>Arthropoda</taxon>
        <taxon>Hexapoda</taxon>
        <taxon>Insecta</taxon>
        <taxon>Pterygota</taxon>
        <taxon>Neoptera</taxon>
        <taxon>Endopterygota</taxon>
        <taxon>Hymenoptera</taxon>
        <taxon>Apocrita</taxon>
        <taxon>Aculeata</taxon>
        <taxon>Apoidea</taxon>
        <taxon>Anthophila</taxon>
        <taxon>Apidae</taxon>
        <taxon>Apis</taxon>
    </lineage>
</organism>
<evidence type="ECO:0000256" key="2">
    <source>
        <dbReference type="ARBA" id="ARBA00012423"/>
    </source>
</evidence>
<dbReference type="Proteomes" id="UP000005203">
    <property type="component" value="Linkage group LG4"/>
</dbReference>
<keyword evidence="5" id="KW-0378">Hydrolase</keyword>
<comment type="catalytic activity">
    <reaction evidence="9">
        <text>S-hexadecanoyl-L-cysteinyl-[protein] + H2O = L-cysteinyl-[protein] + hexadecanoate + H(+)</text>
        <dbReference type="Rhea" id="RHEA:19233"/>
        <dbReference type="Rhea" id="RHEA-COMP:10131"/>
        <dbReference type="Rhea" id="RHEA-COMP:11032"/>
        <dbReference type="ChEBI" id="CHEBI:7896"/>
        <dbReference type="ChEBI" id="CHEBI:15377"/>
        <dbReference type="ChEBI" id="CHEBI:15378"/>
        <dbReference type="ChEBI" id="CHEBI:29950"/>
        <dbReference type="ChEBI" id="CHEBI:74151"/>
        <dbReference type="EC" id="3.1.2.22"/>
    </reaction>
    <physiologicalReaction direction="left-to-right" evidence="9">
        <dbReference type="Rhea" id="RHEA:19234"/>
    </physiologicalReaction>
</comment>
<accession>A0A8B8GW32</accession>
<reference evidence="13" key="2">
    <citation type="submission" date="2025-04" db="UniProtKB">
        <authorList>
            <consortium name="RefSeq"/>
        </authorList>
    </citation>
    <scope>IDENTIFICATION</scope>
    <source>
        <strain evidence="13">DH4</strain>
        <tissue evidence="13">Whole body</tissue>
    </source>
</reference>
<keyword evidence="12" id="KW-1185">Reference proteome</keyword>
<name>A0A7M7L6P4_APIME</name>
<evidence type="ECO:0000313" key="12">
    <source>
        <dbReference type="Proteomes" id="UP000005203"/>
    </source>
</evidence>
<evidence type="ECO:0000256" key="7">
    <source>
        <dbReference type="ARBA" id="ARBA00023180"/>
    </source>
</evidence>
<protein>
    <recommendedName>
        <fullName evidence="3">Palmitoyl-protein thioesterase 1</fullName>
        <ecNumber evidence="2">3.1.2.22</ecNumber>
    </recommendedName>
    <alternativeName>
        <fullName evidence="8">Palmitoyl-protein hydrolase 1</fullName>
    </alternativeName>
</protein>
<dbReference type="EnsemblMetazoa" id="XM_026440201">
    <property type="protein sequence ID" value="XP_026295986"/>
    <property type="gene ID" value="LOC551664"/>
</dbReference>
<evidence type="ECO:0000313" key="11">
    <source>
        <dbReference type="EnsemblMetazoa" id="XP_026295986"/>
    </source>
</evidence>
<evidence type="ECO:0000256" key="4">
    <source>
        <dbReference type="ARBA" id="ARBA00022729"/>
    </source>
</evidence>
<dbReference type="PRINTS" id="PR00414">
    <property type="entry name" value="PPTHIESTRASE"/>
</dbReference>
<comment type="similarity">
    <text evidence="1">Belongs to the palmitoyl-protein thioesterase family.</text>
</comment>
<gene>
    <name evidence="13" type="primary">LOC551664</name>
</gene>
<dbReference type="InterPro" id="IPR029058">
    <property type="entry name" value="AB_hydrolase_fold"/>
</dbReference>
<proteinExistence type="inferred from homology"/>
<evidence type="ECO:0000256" key="9">
    <source>
        <dbReference type="ARBA" id="ARBA00047409"/>
    </source>
</evidence>